<dbReference type="EMBL" id="CP025938">
    <property type="protein sequence ID" value="AUS06482.1"/>
    <property type="molecule type" value="Genomic_DNA"/>
</dbReference>
<keyword evidence="4" id="KW-1185">Reference proteome</keyword>
<feature type="transmembrane region" description="Helical" evidence="1">
    <location>
        <begin position="49"/>
        <end position="71"/>
    </location>
</feature>
<sequence>MNAYAFIIKMKDYASSGLKKIAQSVGQTTSAVNKANSANATYSGGLRKIIGLAGGLALAYGTLNAASALFFKGVELEQTKVKFEVLLGSVEKGTAMLKELNEYANFTPFSNNNIIKASETMLGFGIVQEKIMGNLEMLGDVAMGNEQKLGSLSLVYSQVMATGRLMGQDLLQMINQGFNPLQIISQNTGISMGVLKDQMEKGAISAAMVEEAFRLATSEGGRYHGMTEKMAESAGGKWSTFMGKLSHTVAIIGEKFALWISPLIDVGIAVVEHILPFGKAVFQIMQWVIQCTPLLITLAAVALAVGVNFLIANASLIASSIALGAYNVVAWLAVTAAGALSAAQAALNFVMAMNPISLVILGIGALIAIIWALWNKVDWLRGGIMGIWEVMKGFGKAIKDYVITRMHELISGLSGMGKALMQFFKGDFKAAWETGKKAAGDLMGVNSKKKLLEDGLNAAKSFSTGYNNGLKLGSPKDEASVLGENAKAQAFKKQEPSSIFSSLLDAEKEKNKNKKKSNYKGDSIVSGGSKMTHINITIGKLQDKTEIHVAQVEKGLDKLGEKVQEILLRSVNSVNQMQTG</sequence>
<dbReference type="NCBIfam" id="TIGR02675">
    <property type="entry name" value="tape_meas_nterm"/>
    <property type="match status" value="1"/>
</dbReference>
<keyword evidence="1" id="KW-1133">Transmembrane helix</keyword>
<evidence type="ECO:0000259" key="2">
    <source>
        <dbReference type="Pfam" id="PF20155"/>
    </source>
</evidence>
<gene>
    <name evidence="3" type="ORF">C1A40_13965</name>
</gene>
<dbReference type="AlphaFoldDB" id="A0A2I7SKR8"/>
<protein>
    <recommendedName>
        <fullName evidence="2">Tape measure protein N-terminal domain-containing protein</fullName>
    </recommendedName>
</protein>
<dbReference type="OrthoDB" id="1219342at2"/>
<evidence type="ECO:0000313" key="3">
    <source>
        <dbReference type="EMBL" id="AUS06482.1"/>
    </source>
</evidence>
<dbReference type="KEGG" id="taj:C1A40_13965"/>
<proteinExistence type="predicted"/>
<organism evidence="3 4">
    <name type="scientific">Pseudotamlana carrageenivorans</name>
    <dbReference type="NCBI Taxonomy" id="2069432"/>
    <lineage>
        <taxon>Bacteria</taxon>
        <taxon>Pseudomonadati</taxon>
        <taxon>Bacteroidota</taxon>
        <taxon>Flavobacteriia</taxon>
        <taxon>Flavobacteriales</taxon>
        <taxon>Flavobacteriaceae</taxon>
        <taxon>Pseudotamlana</taxon>
    </lineage>
</organism>
<evidence type="ECO:0000256" key="1">
    <source>
        <dbReference type="SAM" id="Phobius"/>
    </source>
</evidence>
<keyword evidence="1" id="KW-0812">Transmembrane</keyword>
<evidence type="ECO:0000313" key="4">
    <source>
        <dbReference type="Proteomes" id="UP000236592"/>
    </source>
</evidence>
<dbReference type="Proteomes" id="UP000236592">
    <property type="component" value="Chromosome"/>
</dbReference>
<dbReference type="RefSeq" id="WP_102996433.1">
    <property type="nucleotide sequence ID" value="NZ_CP025938.1"/>
</dbReference>
<feature type="domain" description="Tape measure protein N-terminal" evidence="2">
    <location>
        <begin position="75"/>
        <end position="246"/>
    </location>
</feature>
<reference evidence="4" key="1">
    <citation type="submission" date="2018-01" db="EMBL/GenBank/DDBJ databases">
        <title>Complete genome of Tamlana sp. UJ94.</title>
        <authorList>
            <person name="Jung J."/>
            <person name="Chung D."/>
            <person name="Bae S.S."/>
            <person name="Baek K."/>
        </authorList>
    </citation>
    <scope>NUCLEOTIDE SEQUENCE [LARGE SCALE GENOMIC DNA]</scope>
    <source>
        <strain evidence="4">UJ94</strain>
    </source>
</reference>
<name>A0A2I7SKR8_9FLAO</name>
<feature type="transmembrane region" description="Helical" evidence="1">
    <location>
        <begin position="287"/>
        <end position="311"/>
    </location>
</feature>
<accession>A0A2I7SKR8</accession>
<feature type="transmembrane region" description="Helical" evidence="1">
    <location>
        <begin position="323"/>
        <end position="343"/>
    </location>
</feature>
<keyword evidence="1" id="KW-0472">Membrane</keyword>
<dbReference type="InterPro" id="IPR013491">
    <property type="entry name" value="Tape_meas_N"/>
</dbReference>
<feature type="transmembrane region" description="Helical" evidence="1">
    <location>
        <begin position="355"/>
        <end position="374"/>
    </location>
</feature>
<dbReference type="Pfam" id="PF20155">
    <property type="entry name" value="TMP_3"/>
    <property type="match status" value="1"/>
</dbReference>